<dbReference type="NCBIfam" id="TIGR00836">
    <property type="entry name" value="amt"/>
    <property type="match status" value="1"/>
</dbReference>
<evidence type="ECO:0000256" key="7">
    <source>
        <dbReference type="ARBA" id="ARBA00023177"/>
    </source>
</evidence>
<evidence type="ECO:0000256" key="1">
    <source>
        <dbReference type="ARBA" id="ARBA00004141"/>
    </source>
</evidence>
<protein>
    <recommendedName>
        <fullName evidence="8">Ammonium transporter</fullName>
    </recommendedName>
</protein>
<evidence type="ECO:0000256" key="4">
    <source>
        <dbReference type="ARBA" id="ARBA00022692"/>
    </source>
</evidence>
<keyword evidence="6 8" id="KW-0472">Membrane</keyword>
<keyword evidence="5 8" id="KW-1133">Transmembrane helix</keyword>
<dbReference type="InterPro" id="IPR029020">
    <property type="entry name" value="Ammonium/urea_transptr"/>
</dbReference>
<evidence type="ECO:0000313" key="11">
    <source>
        <dbReference type="EMBL" id="ADI15514.1"/>
    </source>
</evidence>
<feature type="transmembrane region" description="Helical" evidence="8">
    <location>
        <begin position="384"/>
        <end position="403"/>
    </location>
</feature>
<feature type="transmembrane region" description="Helical" evidence="8">
    <location>
        <begin position="47"/>
        <end position="68"/>
    </location>
</feature>
<dbReference type="InterPro" id="IPR024041">
    <property type="entry name" value="NH4_transpt_AmtB-like_dom"/>
</dbReference>
<dbReference type="EMBL" id="CP002049">
    <property type="protein sequence ID" value="ADI15514.1"/>
    <property type="molecule type" value="Genomic_DNA"/>
</dbReference>
<evidence type="ECO:0000313" key="12">
    <source>
        <dbReference type="Proteomes" id="UP000000379"/>
    </source>
</evidence>
<organism evidence="11 12">
    <name type="scientific">Truepera radiovictrix (strain DSM 17093 / CIP 108686 / LMG 22925 / RQ-24)</name>
    <dbReference type="NCBI Taxonomy" id="649638"/>
    <lineage>
        <taxon>Bacteria</taxon>
        <taxon>Thermotogati</taxon>
        <taxon>Deinococcota</taxon>
        <taxon>Deinococci</taxon>
        <taxon>Trueperales</taxon>
        <taxon>Trueperaceae</taxon>
        <taxon>Truepera</taxon>
    </lineage>
</organism>
<dbReference type="GO" id="GO:0097272">
    <property type="term" value="P:ammonium homeostasis"/>
    <property type="evidence" value="ECO:0007669"/>
    <property type="project" value="TreeGrafter"/>
</dbReference>
<gene>
    <name evidence="11" type="ordered locus">Trad_2405</name>
</gene>
<dbReference type="STRING" id="649638.Trad_2405"/>
<reference evidence="12" key="1">
    <citation type="submission" date="2010-05" db="EMBL/GenBank/DDBJ databases">
        <title>The complete genome of Truepera radiovictris DSM 17093.</title>
        <authorList>
            <consortium name="US DOE Joint Genome Institute (JGI-PGF)"/>
            <person name="Lucas S."/>
            <person name="Copeland A."/>
            <person name="Lapidus A."/>
            <person name="Glavina del Rio T."/>
            <person name="Dalin E."/>
            <person name="Tice H."/>
            <person name="Bruce D."/>
            <person name="Goodwin L."/>
            <person name="Pitluck S."/>
            <person name="Kyrpides N."/>
            <person name="Mavromatis K."/>
            <person name="Ovchinnikova G."/>
            <person name="Munk A.C."/>
            <person name="Detter J.C."/>
            <person name="Han C."/>
            <person name="Tapia R."/>
            <person name="Land M."/>
            <person name="Hauser L."/>
            <person name="Markowitz V."/>
            <person name="Cheng J.-F."/>
            <person name="Hugenholtz P."/>
            <person name="Woyke T."/>
            <person name="Wu D."/>
            <person name="Tindall B."/>
            <person name="Pomrenke H.G."/>
            <person name="Brambilla E."/>
            <person name="Klenk H.-P."/>
            <person name="Eisen J.A."/>
        </authorList>
    </citation>
    <scope>NUCLEOTIDE SEQUENCE [LARGE SCALE GENOMIC DNA]</scope>
    <source>
        <strain evidence="12">DSM 17093 / CIP 108686 / LMG 22925 / RQ-24</strain>
    </source>
</reference>
<dbReference type="Proteomes" id="UP000000379">
    <property type="component" value="Chromosome"/>
</dbReference>
<dbReference type="eggNOG" id="COG0004">
    <property type="taxonomic scope" value="Bacteria"/>
</dbReference>
<dbReference type="GO" id="GO:0008519">
    <property type="term" value="F:ammonium channel activity"/>
    <property type="evidence" value="ECO:0007669"/>
    <property type="project" value="InterPro"/>
</dbReference>
<dbReference type="PROSITE" id="PS01219">
    <property type="entry name" value="AMMONIUM_TRANSP"/>
    <property type="match status" value="1"/>
</dbReference>
<feature type="chain" id="PRO_5003094538" description="Ammonium transporter" evidence="9">
    <location>
        <begin position="24"/>
        <end position="445"/>
    </location>
</feature>
<evidence type="ECO:0000256" key="3">
    <source>
        <dbReference type="ARBA" id="ARBA00022448"/>
    </source>
</evidence>
<evidence type="ECO:0000256" key="6">
    <source>
        <dbReference type="ARBA" id="ARBA00023136"/>
    </source>
</evidence>
<keyword evidence="9" id="KW-0732">Signal</keyword>
<evidence type="ECO:0000256" key="8">
    <source>
        <dbReference type="RuleBase" id="RU362002"/>
    </source>
</evidence>
<sequence>MFRRSSTLLFSLLGFTLLGTALAQDAPLAETVAALEAQLAETNFALESLFLLFFAVLVALMQPGFALLEAGLHSAKNVVNIFMKNIADFAVAGLAFWAIGFGLMYRDGGQIFWFLQGYESDFAVSADFFFQMVFAATAATIVSGAIGGRMKFSAYLIFSAVMTALIYPFMGQWQWGGGWLSDRGFYDFAGSSIVHAVGGFAALGAVLAIGPRLGRYAGGKVNAMPGHNMALAGLGVFLLWLGWFGFNPGSQLAFASTGDATAVADIFVNTNLAAAAGALAAMVTSWLLFKKPDFSMTINGILAGLVGITAGPDVIVGAWAALTGAVAGIIVVFSVLLFDRLRVDDPVGAISVHGVCGIWGTLAVGVFAPSAANLGVQLLGTLSYSAGALVAGYLIFMILKALIGIRVSPQEEIEGLDIAEHGIEGYIANDQLGAPVVLQASPAGD</sequence>
<dbReference type="KEGG" id="tra:Trad_2405"/>
<keyword evidence="4 8" id="KW-0812">Transmembrane</keyword>
<dbReference type="PANTHER" id="PTHR11730:SF62">
    <property type="entry name" value="AMMONIUM TRANSPORTER SLL1017-RELATED"/>
    <property type="match status" value="1"/>
</dbReference>
<dbReference type="Gene3D" id="1.10.3430.10">
    <property type="entry name" value="Ammonium transporter AmtB like domains"/>
    <property type="match status" value="1"/>
</dbReference>
<proteinExistence type="inferred from homology"/>
<accession>D7CT51</accession>
<dbReference type="RefSeq" id="WP_013178877.1">
    <property type="nucleotide sequence ID" value="NC_014221.1"/>
</dbReference>
<dbReference type="InterPro" id="IPR001905">
    <property type="entry name" value="Ammonium_transpt"/>
</dbReference>
<dbReference type="AlphaFoldDB" id="D7CT51"/>
<feature type="transmembrane region" description="Helical" evidence="8">
    <location>
        <begin position="193"/>
        <end position="214"/>
    </location>
</feature>
<keyword evidence="7 8" id="KW-0924">Ammonia transport</keyword>
<feature type="signal peptide" evidence="9">
    <location>
        <begin position="1"/>
        <end position="23"/>
    </location>
</feature>
<dbReference type="Pfam" id="PF00909">
    <property type="entry name" value="Ammonium_transp"/>
    <property type="match status" value="1"/>
</dbReference>
<comment type="similarity">
    <text evidence="2 8">Belongs to the ammonia transporter channel (TC 1.A.11.2) family.</text>
</comment>
<keyword evidence="3 8" id="KW-0813">Transport</keyword>
<comment type="subcellular location">
    <subcellularLocation>
        <location evidence="8">Cell membrane</location>
        <topology evidence="8">Multi-pass membrane protein</topology>
    </subcellularLocation>
    <subcellularLocation>
        <location evidence="1">Membrane</location>
        <topology evidence="1">Multi-pass membrane protein</topology>
    </subcellularLocation>
</comment>
<feature type="transmembrane region" description="Helical" evidence="8">
    <location>
        <begin position="350"/>
        <end position="372"/>
    </location>
</feature>
<feature type="transmembrane region" description="Helical" evidence="8">
    <location>
        <begin position="154"/>
        <end position="173"/>
    </location>
</feature>
<feature type="transmembrane region" description="Helical" evidence="8">
    <location>
        <begin position="226"/>
        <end position="246"/>
    </location>
</feature>
<feature type="transmembrane region" description="Helical" evidence="8">
    <location>
        <begin position="266"/>
        <end position="289"/>
    </location>
</feature>
<dbReference type="PANTHER" id="PTHR11730">
    <property type="entry name" value="AMMONIUM TRANSPORTER"/>
    <property type="match status" value="1"/>
</dbReference>
<feature type="transmembrane region" description="Helical" evidence="8">
    <location>
        <begin position="89"/>
        <end position="108"/>
    </location>
</feature>
<evidence type="ECO:0000256" key="2">
    <source>
        <dbReference type="ARBA" id="ARBA00005887"/>
    </source>
</evidence>
<feature type="transmembrane region" description="Helical" evidence="8">
    <location>
        <begin position="128"/>
        <end position="147"/>
    </location>
</feature>
<dbReference type="HOGENOM" id="CLU_000445_33_1_0"/>
<dbReference type="GO" id="GO:0005886">
    <property type="term" value="C:plasma membrane"/>
    <property type="evidence" value="ECO:0007669"/>
    <property type="project" value="UniProtKB-SubCell"/>
</dbReference>
<evidence type="ECO:0000256" key="5">
    <source>
        <dbReference type="ARBA" id="ARBA00022989"/>
    </source>
</evidence>
<dbReference type="OrthoDB" id="9814202at2"/>
<dbReference type="InterPro" id="IPR018047">
    <property type="entry name" value="Ammonium_transpt_CS"/>
</dbReference>
<feature type="transmembrane region" description="Helical" evidence="8">
    <location>
        <begin position="318"/>
        <end position="338"/>
    </location>
</feature>
<keyword evidence="12" id="KW-1185">Reference proteome</keyword>
<dbReference type="SUPFAM" id="SSF111352">
    <property type="entry name" value="Ammonium transporter"/>
    <property type="match status" value="1"/>
</dbReference>
<feature type="domain" description="Ammonium transporter AmtB-like" evidence="10">
    <location>
        <begin position="50"/>
        <end position="426"/>
    </location>
</feature>
<evidence type="ECO:0000256" key="9">
    <source>
        <dbReference type="SAM" id="SignalP"/>
    </source>
</evidence>
<feature type="transmembrane region" description="Helical" evidence="8">
    <location>
        <begin position="296"/>
        <end position="312"/>
    </location>
</feature>
<reference evidence="11 12" key="2">
    <citation type="journal article" date="2011" name="Stand. Genomic Sci.">
        <title>Complete genome sequence of Truepera radiovictrix type strain (RQ-24).</title>
        <authorList>
            <person name="Ivanova N."/>
            <person name="Rohde C."/>
            <person name="Munk C."/>
            <person name="Nolan M."/>
            <person name="Lucas S."/>
            <person name="Del Rio T.G."/>
            <person name="Tice H."/>
            <person name="Deshpande S."/>
            <person name="Cheng J.F."/>
            <person name="Tapia R."/>
            <person name="Han C."/>
            <person name="Goodwin L."/>
            <person name="Pitluck S."/>
            <person name="Liolios K."/>
            <person name="Mavromatis K."/>
            <person name="Mikhailova N."/>
            <person name="Pati A."/>
            <person name="Chen A."/>
            <person name="Palaniappan K."/>
            <person name="Land M."/>
            <person name="Hauser L."/>
            <person name="Chang Y.J."/>
            <person name="Jeffries C.D."/>
            <person name="Brambilla E."/>
            <person name="Rohde M."/>
            <person name="Goker M."/>
            <person name="Tindall B.J."/>
            <person name="Woyke T."/>
            <person name="Bristow J."/>
            <person name="Eisen J.A."/>
            <person name="Markowitz V."/>
            <person name="Hugenholtz P."/>
            <person name="Kyrpides N.C."/>
            <person name="Klenk H.P."/>
            <person name="Lapidus A."/>
        </authorList>
    </citation>
    <scope>NUCLEOTIDE SEQUENCE [LARGE SCALE GENOMIC DNA]</scope>
    <source>
        <strain evidence="12">DSM 17093 / CIP 108686 / LMG 22925 / RQ-24</strain>
    </source>
</reference>
<name>D7CT51_TRURR</name>
<evidence type="ECO:0000259" key="10">
    <source>
        <dbReference type="Pfam" id="PF00909"/>
    </source>
</evidence>